<dbReference type="SUPFAM" id="SSF53067">
    <property type="entry name" value="Actin-like ATPase domain"/>
    <property type="match status" value="2"/>
</dbReference>
<protein>
    <submittedName>
        <fullName evidence="1">Uncharacterized protein</fullName>
    </submittedName>
</protein>
<dbReference type="Gene3D" id="3.90.640.10">
    <property type="entry name" value="Actin, Chain A, domain 4"/>
    <property type="match status" value="1"/>
</dbReference>
<reference evidence="1" key="1">
    <citation type="submission" date="2020-11" db="EMBL/GenBank/DDBJ databases">
        <authorList>
            <consortium name="DOE Joint Genome Institute"/>
            <person name="Ahrendt S."/>
            <person name="Riley R."/>
            <person name="Andreopoulos W."/>
            <person name="Labutti K."/>
            <person name="Pangilinan J."/>
            <person name="Ruiz-Duenas F.J."/>
            <person name="Barrasa J.M."/>
            <person name="Sanchez-Garcia M."/>
            <person name="Camarero S."/>
            <person name="Miyauchi S."/>
            <person name="Serrano A."/>
            <person name="Linde D."/>
            <person name="Babiker R."/>
            <person name="Drula E."/>
            <person name="Ayuso-Fernandez I."/>
            <person name="Pacheco R."/>
            <person name="Padilla G."/>
            <person name="Ferreira P."/>
            <person name="Barriuso J."/>
            <person name="Kellner H."/>
            <person name="Castanera R."/>
            <person name="Alfaro M."/>
            <person name="Ramirez L."/>
            <person name="Pisabarro A.G."/>
            <person name="Kuo A."/>
            <person name="Tritt A."/>
            <person name="Lipzen A."/>
            <person name="He G."/>
            <person name="Yan M."/>
            <person name="Ng V."/>
            <person name="Cullen D."/>
            <person name="Martin F."/>
            <person name="Rosso M.-N."/>
            <person name="Henrissat B."/>
            <person name="Hibbett D."/>
            <person name="Martinez A.T."/>
            <person name="Grigoriev I.V."/>
        </authorList>
    </citation>
    <scope>NUCLEOTIDE SEQUENCE</scope>
    <source>
        <strain evidence="1">CIRM-BRFM 674</strain>
    </source>
</reference>
<evidence type="ECO:0000313" key="1">
    <source>
        <dbReference type="EMBL" id="KAF9480732.1"/>
    </source>
</evidence>
<dbReference type="EMBL" id="MU155189">
    <property type="protein sequence ID" value="KAF9480732.1"/>
    <property type="molecule type" value="Genomic_DNA"/>
</dbReference>
<dbReference type="Gene3D" id="3.30.420.40">
    <property type="match status" value="2"/>
</dbReference>
<keyword evidence="2" id="KW-1185">Reference proteome</keyword>
<organism evidence="1 2">
    <name type="scientific">Pholiota conissans</name>
    <dbReference type="NCBI Taxonomy" id="109636"/>
    <lineage>
        <taxon>Eukaryota</taxon>
        <taxon>Fungi</taxon>
        <taxon>Dikarya</taxon>
        <taxon>Basidiomycota</taxon>
        <taxon>Agaricomycotina</taxon>
        <taxon>Agaricomycetes</taxon>
        <taxon>Agaricomycetidae</taxon>
        <taxon>Agaricales</taxon>
        <taxon>Agaricineae</taxon>
        <taxon>Strophariaceae</taxon>
        <taxon>Pholiota</taxon>
    </lineage>
</organism>
<dbReference type="InterPro" id="IPR043129">
    <property type="entry name" value="ATPase_NBD"/>
</dbReference>
<dbReference type="CDD" id="cd10170">
    <property type="entry name" value="ASKHA_NBD_HSP70"/>
    <property type="match status" value="1"/>
</dbReference>
<dbReference type="PANTHER" id="PTHR14187">
    <property type="entry name" value="ALPHA KINASE/ELONGATION FACTOR 2 KINASE"/>
    <property type="match status" value="1"/>
</dbReference>
<dbReference type="AlphaFoldDB" id="A0A9P5Z3D6"/>
<evidence type="ECO:0000313" key="2">
    <source>
        <dbReference type="Proteomes" id="UP000807469"/>
    </source>
</evidence>
<gene>
    <name evidence="1" type="ORF">BDN70DRAFT_832251</name>
</gene>
<dbReference type="PANTHER" id="PTHR14187:SF5">
    <property type="entry name" value="HEAT SHOCK 70 KDA PROTEIN 12A"/>
    <property type="match status" value="1"/>
</dbReference>
<dbReference type="OrthoDB" id="2963168at2759"/>
<comment type="caution">
    <text evidence="1">The sequence shown here is derived from an EMBL/GenBank/DDBJ whole genome shotgun (WGS) entry which is preliminary data.</text>
</comment>
<name>A0A9P5Z3D6_9AGAR</name>
<dbReference type="Proteomes" id="UP000807469">
    <property type="component" value="Unassembled WGS sequence"/>
</dbReference>
<accession>A0A9P5Z3D6</accession>
<proteinExistence type="predicted"/>
<sequence>MESRSAYNGPRRKLVLAFDVGTTFSSISYSILDPGQVPELKGVTRFPAHDQLHISGAPKIPSIIYYDSNGKVKAVGAEAMVEGIYEQAEDEQWVKAEWFKLHLRSRVNSETEVSLIEKIPPLPPNKTAVEVFADFLTYLHECAGSYIQDAYPNGVALWASVKDEIDFVLSHPNGWEGKQQAEMRKAAIHAGLIPNTAAGHSRLSFVTEGEASLHFAIQNGLPSEAIKSGDGIVVVDAGGGTIDISSYKKRMSVSSQTFEEVAIPQCHFHGSVFVSVYAQRFLESYLADSPFADDVKHIVQCFDKTTKLRFRSTEVPQYIKFGSTRDNDADHNIRFGQLKIPGTDIAEFFQPSIDCIVKAVLEQKDAAHAPISHVVLVGGFSASDYMLTKIHAALNSCGLSIHRPENNLNKAVSEGAISFYLDRFVGVRISKMTYGVECHTLYNPNDPEHRNRIADTFVGVSGEMHVGGKFSVILPKNTQISETKEFRRHYSRTYESDFDHRKVLRINEDISCYRGSLEEPKWKDVDTENYGKLCSVEAEFSKLPRRLLQKITGLGTYYRVDFDIVLIFGLTELKAQIAWKEGGIKKRSEAKIVYDDDSDED</sequence>